<dbReference type="AlphaFoldDB" id="A0A0B5FA69"/>
<evidence type="ECO:0000313" key="2">
    <source>
        <dbReference type="EMBL" id="AJE87357.1"/>
    </source>
</evidence>
<sequence length="109" mass="11915">MEQRIPSRGATSRLGSRGALAGSDRGADVGASRLRARPGRACPRRRHRDRARRRYDRRVRCPIGRGPWVPGSGARARRCLLPSLGGRSREHRRSGGGAVTPEGGPARRE</sequence>
<proteinExistence type="predicted"/>
<organism evidence="2 3">
    <name type="scientific">Streptomyces albus (strain ATCC 21838 / DSM 41398 / FERM P-419 / JCM 4703 / NBRC 107858)</name>
    <dbReference type="NCBI Taxonomy" id="1081613"/>
    <lineage>
        <taxon>Bacteria</taxon>
        <taxon>Bacillati</taxon>
        <taxon>Actinomycetota</taxon>
        <taxon>Actinomycetes</taxon>
        <taxon>Kitasatosporales</taxon>
        <taxon>Streptomycetaceae</taxon>
        <taxon>Streptomyces</taxon>
    </lineage>
</organism>
<keyword evidence="3" id="KW-1185">Reference proteome</keyword>
<evidence type="ECO:0000313" key="3">
    <source>
        <dbReference type="Proteomes" id="UP000031523"/>
    </source>
</evidence>
<dbReference type="Proteomes" id="UP000031523">
    <property type="component" value="Chromosome"/>
</dbReference>
<feature type="region of interest" description="Disordered" evidence="1">
    <location>
        <begin position="1"/>
        <end position="109"/>
    </location>
</feature>
<name>A0A0B5FA69_STRA4</name>
<feature type="compositionally biased region" description="Basic residues" evidence="1">
    <location>
        <begin position="34"/>
        <end position="57"/>
    </location>
</feature>
<protein>
    <submittedName>
        <fullName evidence="2">Uncharacterized protein</fullName>
    </submittedName>
</protein>
<dbReference type="EMBL" id="CP010519">
    <property type="protein sequence ID" value="AJE87357.1"/>
    <property type="molecule type" value="Genomic_DNA"/>
</dbReference>
<reference evidence="2 3" key="1">
    <citation type="submission" date="2015-01" db="EMBL/GenBank/DDBJ databases">
        <title>Enhanced salinomycin production by adjusting the supply of polyketide extender units in Streptomyce albus DSM 41398.</title>
        <authorList>
            <person name="Lu C."/>
        </authorList>
    </citation>
    <scope>NUCLEOTIDE SEQUENCE [LARGE SCALE GENOMIC DNA]</scope>
    <source>
        <strain evidence="3">ATCC 21838 / DSM 41398 / FERM P-419 / JCM 4703 / NBRC 107858</strain>
    </source>
</reference>
<accession>A0A0B5FA69</accession>
<gene>
    <name evidence="2" type="ORF">SLNWT_6981</name>
</gene>
<dbReference type="KEGG" id="sals:SLNWT_6981"/>
<evidence type="ECO:0000256" key="1">
    <source>
        <dbReference type="SAM" id="MobiDB-lite"/>
    </source>
</evidence>